<dbReference type="GO" id="GO:0003677">
    <property type="term" value="F:DNA binding"/>
    <property type="evidence" value="ECO:0007669"/>
    <property type="project" value="UniProtKB-KW"/>
</dbReference>
<dbReference type="InterPro" id="IPR009061">
    <property type="entry name" value="DNA-bd_dom_put_sf"/>
</dbReference>
<dbReference type="AlphaFoldDB" id="A0A1J5QR59"/>
<evidence type="ECO:0000256" key="1">
    <source>
        <dbReference type="ARBA" id="ARBA00023015"/>
    </source>
</evidence>
<keyword evidence="1" id="KW-0805">Transcription regulation</keyword>
<evidence type="ECO:0000256" key="3">
    <source>
        <dbReference type="ARBA" id="ARBA00023159"/>
    </source>
</evidence>
<evidence type="ECO:0000256" key="2">
    <source>
        <dbReference type="ARBA" id="ARBA00023125"/>
    </source>
</evidence>
<dbReference type="InterPro" id="IPR036244">
    <property type="entry name" value="TipA-like_antibiotic-bd"/>
</dbReference>
<comment type="caution">
    <text evidence="6">The sequence shown here is derived from an EMBL/GenBank/DDBJ whole genome shotgun (WGS) entry which is preliminary data.</text>
</comment>
<organism evidence="6">
    <name type="scientific">mine drainage metagenome</name>
    <dbReference type="NCBI Taxonomy" id="410659"/>
    <lineage>
        <taxon>unclassified sequences</taxon>
        <taxon>metagenomes</taxon>
        <taxon>ecological metagenomes</taxon>
    </lineage>
</organism>
<dbReference type="SUPFAM" id="SSF89082">
    <property type="entry name" value="Antibiotic binding domain of TipA-like multidrug resistance regulators"/>
    <property type="match status" value="1"/>
</dbReference>
<dbReference type="GO" id="GO:0003700">
    <property type="term" value="F:DNA-binding transcription factor activity"/>
    <property type="evidence" value="ECO:0007669"/>
    <property type="project" value="InterPro"/>
</dbReference>
<keyword evidence="3" id="KW-0010">Activator</keyword>
<accession>A0A1J5QR59</accession>
<name>A0A1J5QR59_9ZZZZ</name>
<gene>
    <name evidence="6" type="primary">tipA</name>
    <name evidence="6" type="ORF">GALL_322880</name>
</gene>
<dbReference type="PANTHER" id="PTHR30204:SF90">
    <property type="entry name" value="HTH-TYPE TRANSCRIPTIONAL ACTIVATOR MTA"/>
    <property type="match status" value="1"/>
</dbReference>
<reference evidence="6" key="1">
    <citation type="submission" date="2016-10" db="EMBL/GenBank/DDBJ databases">
        <title>Sequence of Gallionella enrichment culture.</title>
        <authorList>
            <person name="Poehlein A."/>
            <person name="Muehling M."/>
            <person name="Daniel R."/>
        </authorList>
    </citation>
    <scope>NUCLEOTIDE SEQUENCE</scope>
</reference>
<evidence type="ECO:0000259" key="5">
    <source>
        <dbReference type="PROSITE" id="PS50937"/>
    </source>
</evidence>
<evidence type="ECO:0000256" key="4">
    <source>
        <dbReference type="ARBA" id="ARBA00023163"/>
    </source>
</evidence>
<dbReference type="SUPFAM" id="SSF46955">
    <property type="entry name" value="Putative DNA-binding domain"/>
    <property type="match status" value="1"/>
</dbReference>
<keyword evidence="4" id="KW-0804">Transcription</keyword>
<dbReference type="Gene3D" id="1.10.1660.10">
    <property type="match status" value="1"/>
</dbReference>
<dbReference type="InterPro" id="IPR012925">
    <property type="entry name" value="TipAS_dom"/>
</dbReference>
<dbReference type="InterPro" id="IPR000551">
    <property type="entry name" value="MerR-type_HTH_dom"/>
</dbReference>
<proteinExistence type="predicted"/>
<dbReference type="Gene3D" id="1.10.490.50">
    <property type="entry name" value="Antibiotic binding domain of TipA-like multidrug resistance regulators"/>
    <property type="match status" value="1"/>
</dbReference>
<dbReference type="PROSITE" id="PS50937">
    <property type="entry name" value="HTH_MERR_2"/>
    <property type="match status" value="1"/>
</dbReference>
<dbReference type="Pfam" id="PF13411">
    <property type="entry name" value="MerR_1"/>
    <property type="match status" value="1"/>
</dbReference>
<feature type="domain" description="HTH merR-type" evidence="5">
    <location>
        <begin position="1"/>
        <end position="71"/>
    </location>
</feature>
<dbReference type="InterPro" id="IPR047057">
    <property type="entry name" value="MerR_fam"/>
</dbReference>
<sequence>MERTIQDVARLCGTTSRTLRHYDAIGLLRPSRVAGTGYRYYDDDALVRLQRILLLRDLGLSLPEVRRVLDSEQDPATALRAHLDRLHDEQRRLSRQVASVTWTITTLENGDPLMAETMFDGFGHARYQDEVEERWGTAAYAAGDTWWRAMSTADRDAWKRRAAELGAAWVAAAEQDVAPGSEEAQALARRHCAWLTSIPGTPGHDTGSPAKKYVLGLGEMYVADPRFAASYGGEQNATLVRDALRVYAERNL</sequence>
<keyword evidence="2" id="KW-0238">DNA-binding</keyword>
<dbReference type="CDD" id="cd01106">
    <property type="entry name" value="HTH_TipAL-Mta"/>
    <property type="match status" value="1"/>
</dbReference>
<dbReference type="PANTHER" id="PTHR30204">
    <property type="entry name" value="REDOX-CYCLING DRUG-SENSING TRANSCRIPTIONAL ACTIVATOR SOXR"/>
    <property type="match status" value="1"/>
</dbReference>
<dbReference type="Pfam" id="PF07739">
    <property type="entry name" value="TipAS"/>
    <property type="match status" value="1"/>
</dbReference>
<evidence type="ECO:0000313" key="6">
    <source>
        <dbReference type="EMBL" id="OIQ85866.1"/>
    </source>
</evidence>
<dbReference type="SMART" id="SM00422">
    <property type="entry name" value="HTH_MERR"/>
    <property type="match status" value="1"/>
</dbReference>
<dbReference type="EMBL" id="MLJW01000515">
    <property type="protein sequence ID" value="OIQ85866.1"/>
    <property type="molecule type" value="Genomic_DNA"/>
</dbReference>
<protein>
    <submittedName>
        <fullName evidence="6">HTH-type transcriptional activator TipA</fullName>
    </submittedName>
</protein>